<organism evidence="3 4">
    <name type="scientific">Toxocara canis</name>
    <name type="common">Canine roundworm</name>
    <dbReference type="NCBI Taxonomy" id="6265"/>
    <lineage>
        <taxon>Eukaryota</taxon>
        <taxon>Metazoa</taxon>
        <taxon>Ecdysozoa</taxon>
        <taxon>Nematoda</taxon>
        <taxon>Chromadorea</taxon>
        <taxon>Rhabditida</taxon>
        <taxon>Spirurina</taxon>
        <taxon>Ascaridomorpha</taxon>
        <taxon>Ascaridoidea</taxon>
        <taxon>Toxocaridae</taxon>
        <taxon>Toxocara</taxon>
    </lineage>
</organism>
<name>A0A0B2VXV9_TOXCA</name>
<evidence type="ECO:0000313" key="4">
    <source>
        <dbReference type="Proteomes" id="UP000031036"/>
    </source>
</evidence>
<evidence type="ECO:0000256" key="1">
    <source>
        <dbReference type="SAM" id="MobiDB-lite"/>
    </source>
</evidence>
<dbReference type="EMBL" id="JPKZ01000731">
    <property type="protein sequence ID" value="KHN85780.1"/>
    <property type="molecule type" value="Genomic_DNA"/>
</dbReference>
<gene>
    <name evidence="3" type="ORF">Tcan_12620</name>
</gene>
<feature type="compositionally biased region" description="Low complexity" evidence="1">
    <location>
        <begin position="308"/>
        <end position="321"/>
    </location>
</feature>
<evidence type="ECO:0000256" key="2">
    <source>
        <dbReference type="SAM" id="Phobius"/>
    </source>
</evidence>
<feature type="transmembrane region" description="Helical" evidence="2">
    <location>
        <begin position="111"/>
        <end position="130"/>
    </location>
</feature>
<keyword evidence="2" id="KW-1133">Transmembrane helix</keyword>
<reference evidence="3 4" key="1">
    <citation type="submission" date="2014-11" db="EMBL/GenBank/DDBJ databases">
        <title>Genetic blueprint of the zoonotic pathogen Toxocara canis.</title>
        <authorList>
            <person name="Zhu X.-Q."/>
            <person name="Korhonen P.K."/>
            <person name="Cai H."/>
            <person name="Young N.D."/>
            <person name="Nejsum P."/>
            <person name="von Samson-Himmelstjerna G."/>
            <person name="Boag P.R."/>
            <person name="Tan P."/>
            <person name="Li Q."/>
            <person name="Min J."/>
            <person name="Yang Y."/>
            <person name="Wang X."/>
            <person name="Fang X."/>
            <person name="Hall R.S."/>
            <person name="Hofmann A."/>
            <person name="Sternberg P.W."/>
            <person name="Jex A.R."/>
            <person name="Gasser R.B."/>
        </authorList>
    </citation>
    <scope>NUCLEOTIDE SEQUENCE [LARGE SCALE GENOMIC DNA]</scope>
    <source>
        <strain evidence="3">PN_DK_2014</strain>
    </source>
</reference>
<comment type="caution">
    <text evidence="3">The sequence shown here is derived from an EMBL/GenBank/DDBJ whole genome shotgun (WGS) entry which is preliminary data.</text>
</comment>
<feature type="transmembrane region" description="Helical" evidence="2">
    <location>
        <begin position="199"/>
        <end position="223"/>
    </location>
</feature>
<feature type="compositionally biased region" description="Polar residues" evidence="1">
    <location>
        <begin position="351"/>
        <end position="375"/>
    </location>
</feature>
<proteinExistence type="predicted"/>
<feature type="transmembrane region" description="Helical" evidence="2">
    <location>
        <begin position="137"/>
        <end position="159"/>
    </location>
</feature>
<dbReference type="Proteomes" id="UP000031036">
    <property type="component" value="Unassembled WGS sequence"/>
</dbReference>
<feature type="transmembrane region" description="Helical" evidence="2">
    <location>
        <begin position="83"/>
        <end position="105"/>
    </location>
</feature>
<evidence type="ECO:0000313" key="3">
    <source>
        <dbReference type="EMBL" id="KHN85780.1"/>
    </source>
</evidence>
<dbReference type="AlphaFoldDB" id="A0A0B2VXV9"/>
<accession>A0A0B2VXV9</accession>
<feature type="region of interest" description="Disordered" evidence="1">
    <location>
        <begin position="308"/>
        <end position="375"/>
    </location>
</feature>
<sequence length="375" mass="41853">MERVYADRDNHSALGVRPVRNSAERPEDRARQRNRNGAQLVMQEHRNAVQRNAAIAPHIAWQQRALMNFPNWQAQPYTRKELLILKTLKGSLFVYVVASLLNPIASGSDLTILYLILPSITGMFTMYALVCEQMAYLVPFLLALTFSTFESTVILFVTLQLRFVAPSNQSVLTRFLVRRFPGRAKALTKMVQDYFWSTFAFQLIFILFYGLMYFVVFASMCVFKRRSERAMQLEAIREGGDVAMAAANNAEAVVIPDDVAADEDIRGAVNEDNPPSYKTAMKGIVDEDSPPGYSLFENDARFAHFHSNSYSTSPTTNYSQSFSSRGPQMTALPASATTQPDPTTPAEDGTTPGQSATDTTEIESTSENNNKRCSA</sequence>
<keyword evidence="2" id="KW-0472">Membrane</keyword>
<keyword evidence="4" id="KW-1185">Reference proteome</keyword>
<protein>
    <submittedName>
        <fullName evidence="3">Uncharacterized protein</fullName>
    </submittedName>
</protein>
<keyword evidence="2" id="KW-0812">Transmembrane</keyword>